<organism evidence="2 3">
    <name type="scientific">Trichonephila clavipes</name>
    <name type="common">Golden silk orbweaver</name>
    <name type="synonym">Nephila clavipes</name>
    <dbReference type="NCBI Taxonomy" id="2585209"/>
    <lineage>
        <taxon>Eukaryota</taxon>
        <taxon>Metazoa</taxon>
        <taxon>Ecdysozoa</taxon>
        <taxon>Arthropoda</taxon>
        <taxon>Chelicerata</taxon>
        <taxon>Arachnida</taxon>
        <taxon>Araneae</taxon>
        <taxon>Araneomorphae</taxon>
        <taxon>Entelegynae</taxon>
        <taxon>Araneoidea</taxon>
        <taxon>Nephilidae</taxon>
        <taxon>Trichonephila</taxon>
    </lineage>
</organism>
<reference evidence="2" key="1">
    <citation type="submission" date="2020-08" db="EMBL/GenBank/DDBJ databases">
        <title>Multicomponent nature underlies the extraordinary mechanical properties of spider dragline silk.</title>
        <authorList>
            <person name="Kono N."/>
            <person name="Nakamura H."/>
            <person name="Mori M."/>
            <person name="Yoshida Y."/>
            <person name="Ohtoshi R."/>
            <person name="Malay A.D."/>
            <person name="Moran D.A.P."/>
            <person name="Tomita M."/>
            <person name="Numata K."/>
            <person name="Arakawa K."/>
        </authorList>
    </citation>
    <scope>NUCLEOTIDE SEQUENCE</scope>
</reference>
<protein>
    <submittedName>
        <fullName evidence="2">Uncharacterized protein</fullName>
    </submittedName>
</protein>
<dbReference type="EMBL" id="BMAU01021424">
    <property type="protein sequence ID" value="GFY34464.1"/>
    <property type="molecule type" value="Genomic_DNA"/>
</dbReference>
<sequence length="269" mass="30601">MANLPTDMELELALSQRSETRSPSPQSQLTPCEQLKYNKAQLAKMETFRKCKQACVDALKQMPDHYPEEPFFVRALTELQEIEETISMAVSDIDSYDPCTIPGCPHHEKTPHNSPSKLTQSTPKVQTQNNSYGKRKDNSNFEYPPNRKTARKINLESPDKEEITIVTPNKFNIPKELQPNNVENPGSTTDERNTNSQRVENGSTNQVPAQNQLPAPIMLFIDEELSYKAQMAAISKEFPKIRSRLTGEYLKLYTDTAEERRSAVQLLKN</sequence>
<evidence type="ECO:0000313" key="2">
    <source>
        <dbReference type="EMBL" id="GFY34464.1"/>
    </source>
</evidence>
<feature type="compositionally biased region" description="Polar residues" evidence="1">
    <location>
        <begin position="15"/>
        <end position="31"/>
    </location>
</feature>
<gene>
    <name evidence="2" type="ORF">TNCV_2821501</name>
</gene>
<feature type="compositionally biased region" description="Polar residues" evidence="1">
    <location>
        <begin position="112"/>
        <end position="132"/>
    </location>
</feature>
<dbReference type="Proteomes" id="UP000887159">
    <property type="component" value="Unassembled WGS sequence"/>
</dbReference>
<comment type="caution">
    <text evidence="2">The sequence shown here is derived from an EMBL/GenBank/DDBJ whole genome shotgun (WGS) entry which is preliminary data.</text>
</comment>
<accession>A0A8X6WGH3</accession>
<dbReference type="AlphaFoldDB" id="A0A8X6WGH3"/>
<evidence type="ECO:0000256" key="1">
    <source>
        <dbReference type="SAM" id="MobiDB-lite"/>
    </source>
</evidence>
<feature type="compositionally biased region" description="Polar residues" evidence="1">
    <location>
        <begin position="178"/>
        <end position="209"/>
    </location>
</feature>
<feature type="region of interest" description="Disordered" evidence="1">
    <location>
        <begin position="101"/>
        <end position="209"/>
    </location>
</feature>
<feature type="compositionally biased region" description="Basic and acidic residues" evidence="1">
    <location>
        <begin position="153"/>
        <end position="163"/>
    </location>
</feature>
<keyword evidence="3" id="KW-1185">Reference proteome</keyword>
<name>A0A8X6WGH3_TRICX</name>
<proteinExistence type="predicted"/>
<evidence type="ECO:0000313" key="3">
    <source>
        <dbReference type="Proteomes" id="UP000887159"/>
    </source>
</evidence>
<feature type="region of interest" description="Disordered" evidence="1">
    <location>
        <begin position="1"/>
        <end position="32"/>
    </location>
</feature>